<evidence type="ECO:0000313" key="2">
    <source>
        <dbReference type="Proteomes" id="UP001597641"/>
    </source>
</evidence>
<name>A0ABW6C1D6_9BACT</name>
<protein>
    <submittedName>
        <fullName evidence="1">Uncharacterized protein</fullName>
    </submittedName>
</protein>
<evidence type="ECO:0000313" key="1">
    <source>
        <dbReference type="EMBL" id="MFD3003661.1"/>
    </source>
</evidence>
<proteinExistence type="predicted"/>
<keyword evidence="2" id="KW-1185">Reference proteome</keyword>
<accession>A0ABW6C1D6</accession>
<comment type="caution">
    <text evidence="1">The sequence shown here is derived from an EMBL/GenBank/DDBJ whole genome shotgun (WGS) entry which is preliminary data.</text>
</comment>
<gene>
    <name evidence="1" type="ORF">ACFS7Z_25110</name>
</gene>
<dbReference type="EMBL" id="JBHUOX010000036">
    <property type="protein sequence ID" value="MFD3003661.1"/>
    <property type="molecule type" value="Genomic_DNA"/>
</dbReference>
<sequence>MEKLYLPERPAYSNKLRLLIDECIESGNYGLTTDRAKVEYNLKMLRMYEHVLRQSAASAQGMSFVFDAGRFIVIAKVKSDQSQMSMDFFDFRVYANFREVNASKLDHEFSETVVSQFEEILYQLNASYTDAADNKVELLLED</sequence>
<dbReference type="RefSeq" id="WP_377491483.1">
    <property type="nucleotide sequence ID" value="NZ_JBHUOX010000036.1"/>
</dbReference>
<reference evidence="2" key="1">
    <citation type="journal article" date="2019" name="Int. J. Syst. Evol. Microbiol.">
        <title>The Global Catalogue of Microorganisms (GCM) 10K type strain sequencing project: providing services to taxonomists for standard genome sequencing and annotation.</title>
        <authorList>
            <consortium name="The Broad Institute Genomics Platform"/>
            <consortium name="The Broad Institute Genome Sequencing Center for Infectious Disease"/>
            <person name="Wu L."/>
            <person name="Ma J."/>
        </authorList>
    </citation>
    <scope>NUCLEOTIDE SEQUENCE [LARGE SCALE GENOMIC DNA]</scope>
    <source>
        <strain evidence="2">KCTC 23984</strain>
    </source>
</reference>
<dbReference type="Proteomes" id="UP001597641">
    <property type="component" value="Unassembled WGS sequence"/>
</dbReference>
<organism evidence="1 2">
    <name type="scientific">Pontibacter toksunensis</name>
    <dbReference type="NCBI Taxonomy" id="1332631"/>
    <lineage>
        <taxon>Bacteria</taxon>
        <taxon>Pseudomonadati</taxon>
        <taxon>Bacteroidota</taxon>
        <taxon>Cytophagia</taxon>
        <taxon>Cytophagales</taxon>
        <taxon>Hymenobacteraceae</taxon>
        <taxon>Pontibacter</taxon>
    </lineage>
</organism>